<comment type="caution">
    <text evidence="1">The sequence shown here is derived from an EMBL/GenBank/DDBJ whole genome shotgun (WGS) entry which is preliminary data.</text>
</comment>
<name>A0ACC2KVX4_PERAE</name>
<dbReference type="EMBL" id="CM056819">
    <property type="protein sequence ID" value="KAJ8625354.1"/>
    <property type="molecule type" value="Genomic_DNA"/>
</dbReference>
<keyword evidence="2" id="KW-1185">Reference proteome</keyword>
<sequence>MGFTLLNKFIFNKYRLLLSRIWLHDMKTNGMTGWLFESAVHQCGDLPGDQPGSLLNGETCRVCCPEERFCEFELEQ</sequence>
<gene>
    <name evidence="1" type="ORF">MRB53_033884</name>
</gene>
<proteinExistence type="predicted"/>
<dbReference type="Proteomes" id="UP001234297">
    <property type="component" value="Chromosome 11"/>
</dbReference>
<accession>A0ACC2KVX4</accession>
<organism evidence="1 2">
    <name type="scientific">Persea americana</name>
    <name type="common">Avocado</name>
    <dbReference type="NCBI Taxonomy" id="3435"/>
    <lineage>
        <taxon>Eukaryota</taxon>
        <taxon>Viridiplantae</taxon>
        <taxon>Streptophyta</taxon>
        <taxon>Embryophyta</taxon>
        <taxon>Tracheophyta</taxon>
        <taxon>Spermatophyta</taxon>
        <taxon>Magnoliopsida</taxon>
        <taxon>Magnoliidae</taxon>
        <taxon>Laurales</taxon>
        <taxon>Lauraceae</taxon>
        <taxon>Persea</taxon>
    </lineage>
</organism>
<reference evidence="1 2" key="1">
    <citation type="journal article" date="2022" name="Hortic Res">
        <title>A haplotype resolved chromosomal level avocado genome allows analysis of novel avocado genes.</title>
        <authorList>
            <person name="Nath O."/>
            <person name="Fletcher S.J."/>
            <person name="Hayward A."/>
            <person name="Shaw L.M."/>
            <person name="Masouleh A.K."/>
            <person name="Furtado A."/>
            <person name="Henry R.J."/>
            <person name="Mitter N."/>
        </authorList>
    </citation>
    <scope>NUCLEOTIDE SEQUENCE [LARGE SCALE GENOMIC DNA]</scope>
    <source>
        <strain evidence="2">cv. Hass</strain>
    </source>
</reference>
<evidence type="ECO:0000313" key="1">
    <source>
        <dbReference type="EMBL" id="KAJ8625354.1"/>
    </source>
</evidence>
<protein>
    <submittedName>
        <fullName evidence="1">Uncharacterized protein</fullName>
    </submittedName>
</protein>
<evidence type="ECO:0000313" key="2">
    <source>
        <dbReference type="Proteomes" id="UP001234297"/>
    </source>
</evidence>